<organism evidence="2 3">
    <name type="scientific">Corynebacterium hindlerae</name>
    <dbReference type="NCBI Taxonomy" id="699041"/>
    <lineage>
        <taxon>Bacteria</taxon>
        <taxon>Bacillati</taxon>
        <taxon>Actinomycetota</taxon>
        <taxon>Actinomycetes</taxon>
        <taxon>Mycobacteriales</taxon>
        <taxon>Corynebacteriaceae</taxon>
        <taxon>Corynebacterium</taxon>
    </lineage>
</organism>
<protein>
    <submittedName>
        <fullName evidence="2">Helix-turn-helix domain-containing protein</fullName>
    </submittedName>
</protein>
<dbReference type="AlphaFoldDB" id="A0A7G5FIA0"/>
<dbReference type="Proteomes" id="UP000515570">
    <property type="component" value="Chromosome"/>
</dbReference>
<keyword evidence="3" id="KW-1185">Reference proteome</keyword>
<evidence type="ECO:0000259" key="1">
    <source>
        <dbReference type="Pfam" id="PF12728"/>
    </source>
</evidence>
<dbReference type="SUPFAM" id="SSF46955">
    <property type="entry name" value="Putative DNA-binding domain"/>
    <property type="match status" value="1"/>
</dbReference>
<gene>
    <name evidence="2" type="ORF">HW450_06500</name>
</gene>
<feature type="domain" description="Helix-turn-helix" evidence="1">
    <location>
        <begin position="11"/>
        <end position="60"/>
    </location>
</feature>
<dbReference type="RefSeq" id="WP_182387150.1">
    <property type="nucleotide sequence ID" value="NZ_CP059833.1"/>
</dbReference>
<dbReference type="EMBL" id="CP059833">
    <property type="protein sequence ID" value="QMV86341.1"/>
    <property type="molecule type" value="Genomic_DNA"/>
</dbReference>
<evidence type="ECO:0000313" key="3">
    <source>
        <dbReference type="Proteomes" id="UP000515570"/>
    </source>
</evidence>
<reference evidence="2 3" key="1">
    <citation type="submission" date="2020-07" db="EMBL/GenBank/DDBJ databases">
        <title>non toxigenic Corynebacterium sp. nov from a clinical source.</title>
        <authorList>
            <person name="Bernier A.-M."/>
            <person name="Bernard K."/>
        </authorList>
    </citation>
    <scope>NUCLEOTIDE SEQUENCE [LARGE SCALE GENOMIC DNA]</scope>
    <source>
        <strain evidence="3">NML 93-0612</strain>
    </source>
</reference>
<dbReference type="Pfam" id="PF12728">
    <property type="entry name" value="HTH_17"/>
    <property type="match status" value="1"/>
</dbReference>
<evidence type="ECO:0000313" key="2">
    <source>
        <dbReference type="EMBL" id="QMV86341.1"/>
    </source>
</evidence>
<dbReference type="InterPro" id="IPR009061">
    <property type="entry name" value="DNA-bd_dom_put_sf"/>
</dbReference>
<accession>A0A7G5FIA0</accession>
<proteinExistence type="predicted"/>
<sequence length="64" mass="7199">MTQPMTKPRIMYTREQAAEVLSISTSQLDEFRRAGLICAVKFGGRGIRFLHQELEDFANSLPAA</sequence>
<dbReference type="InterPro" id="IPR041657">
    <property type="entry name" value="HTH_17"/>
</dbReference>
<name>A0A7G5FIA0_9CORY</name>